<dbReference type="InterPro" id="IPR050301">
    <property type="entry name" value="NTE"/>
</dbReference>
<dbReference type="PANTHER" id="PTHR14226:SF76">
    <property type="entry name" value="NTE FAMILY PROTEIN RSSA"/>
    <property type="match status" value="1"/>
</dbReference>
<dbReference type="Pfam" id="PF01734">
    <property type="entry name" value="Patatin"/>
    <property type="match status" value="1"/>
</dbReference>
<accession>A0A0S4XNY2</accession>
<dbReference type="SUPFAM" id="SSF52151">
    <property type="entry name" value="FabD/lysophospholipase-like"/>
    <property type="match status" value="1"/>
</dbReference>
<evidence type="ECO:0000256" key="3">
    <source>
        <dbReference type="ARBA" id="ARBA00023098"/>
    </source>
</evidence>
<feature type="active site" description="Nucleophile" evidence="4">
    <location>
        <position position="72"/>
    </location>
</feature>
<reference evidence="6" key="1">
    <citation type="submission" date="2015-11" db="EMBL/GenBank/DDBJ databases">
        <authorList>
            <person name="Zhang Y."/>
            <person name="Guo Z."/>
        </authorList>
    </citation>
    <scope>NUCLEOTIDE SEQUENCE</scope>
    <source>
        <strain evidence="6">BN30871</strain>
    </source>
</reference>
<feature type="active site" description="Proton acceptor" evidence="4">
    <location>
        <position position="184"/>
    </location>
</feature>
<organism evidence="6">
    <name type="scientific">Sulfurovum sp. enrichment culture clone C5</name>
    <dbReference type="NCBI Taxonomy" id="497650"/>
    <lineage>
        <taxon>Bacteria</taxon>
        <taxon>Pseudomonadati</taxon>
        <taxon>Campylobacterota</taxon>
        <taxon>Epsilonproteobacteria</taxon>
        <taxon>Campylobacterales</taxon>
        <taxon>Sulfurovaceae</taxon>
        <taxon>Sulfurovum</taxon>
        <taxon>environmental samples</taxon>
    </lineage>
</organism>
<sequence>MKIINIFLLSLVLFFTGCGENQKNIVVPKPIYKKPKIAIAFGGGAAKGFAHIGVIKVLEQNGIKVNIITGTSAGAVIGSLYASGMNSIELQQKAMDLESDGLMDFTLSTNGFIKGIALQNFINKSVQNKPIQNLKIPLGIVATNKNSGATAIFVSGNTGQAVRASASVPNIFQPVKIGSNFYVDGGLTQPVPVSAAKKMGADIVIAVDISAKPKSGVSGLLETLDQSINIMSQVALNNELKKANVVIRPDLGRLSSVSFDSKHQAILEGEKAALAMLPAIKKVIANYR</sequence>
<gene>
    <name evidence="6" type="ORF">BN3087_450015</name>
</gene>
<keyword evidence="1 4" id="KW-0378">Hydrolase</keyword>
<keyword evidence="3 4" id="KW-0443">Lipid metabolism</keyword>
<comment type="caution">
    <text evidence="4">Lacks conserved residue(s) required for the propagation of feature annotation.</text>
</comment>
<evidence type="ECO:0000256" key="4">
    <source>
        <dbReference type="PROSITE-ProRule" id="PRU01161"/>
    </source>
</evidence>
<dbReference type="Gene3D" id="3.40.1090.10">
    <property type="entry name" value="Cytosolic phospholipase A2 catalytic domain"/>
    <property type="match status" value="2"/>
</dbReference>
<evidence type="ECO:0000259" key="5">
    <source>
        <dbReference type="PROSITE" id="PS51635"/>
    </source>
</evidence>
<dbReference type="InterPro" id="IPR016035">
    <property type="entry name" value="Acyl_Trfase/lysoPLipase"/>
</dbReference>
<name>A0A0S4XNY2_9BACT</name>
<dbReference type="PROSITE" id="PS51257">
    <property type="entry name" value="PROKAR_LIPOPROTEIN"/>
    <property type="match status" value="1"/>
</dbReference>
<evidence type="ECO:0000256" key="1">
    <source>
        <dbReference type="ARBA" id="ARBA00022801"/>
    </source>
</evidence>
<feature type="short sequence motif" description="DGA/G" evidence="4">
    <location>
        <begin position="184"/>
        <end position="186"/>
    </location>
</feature>
<keyword evidence="2 4" id="KW-0442">Lipid degradation</keyword>
<evidence type="ECO:0000256" key="2">
    <source>
        <dbReference type="ARBA" id="ARBA00022963"/>
    </source>
</evidence>
<dbReference type="GO" id="GO:0016787">
    <property type="term" value="F:hydrolase activity"/>
    <property type="evidence" value="ECO:0007669"/>
    <property type="project" value="UniProtKB-UniRule"/>
</dbReference>
<dbReference type="CDD" id="cd07205">
    <property type="entry name" value="Pat_PNPLA6_PNPLA7_NTE1_like"/>
    <property type="match status" value="1"/>
</dbReference>
<evidence type="ECO:0000313" key="6">
    <source>
        <dbReference type="EMBL" id="CUV65785.1"/>
    </source>
</evidence>
<dbReference type="AlphaFoldDB" id="A0A0S4XNY2"/>
<proteinExistence type="predicted"/>
<dbReference type="GO" id="GO:0016042">
    <property type="term" value="P:lipid catabolic process"/>
    <property type="evidence" value="ECO:0007669"/>
    <property type="project" value="UniProtKB-UniRule"/>
</dbReference>
<dbReference type="InterPro" id="IPR002641">
    <property type="entry name" value="PNPLA_dom"/>
</dbReference>
<dbReference type="PROSITE" id="PS51635">
    <property type="entry name" value="PNPLA"/>
    <property type="match status" value="1"/>
</dbReference>
<feature type="domain" description="PNPLA" evidence="5">
    <location>
        <begin position="39"/>
        <end position="197"/>
    </location>
</feature>
<dbReference type="PANTHER" id="PTHR14226">
    <property type="entry name" value="NEUROPATHY TARGET ESTERASE/SWISS CHEESE D.MELANOGASTER"/>
    <property type="match status" value="1"/>
</dbReference>
<dbReference type="EMBL" id="FAXN01000046">
    <property type="protein sequence ID" value="CUV65785.1"/>
    <property type="molecule type" value="Genomic_DNA"/>
</dbReference>
<protein>
    <submittedName>
        <fullName evidence="6">Putative patatin family phospholipase</fullName>
    </submittedName>
</protein>
<feature type="short sequence motif" description="GXSXG" evidence="4">
    <location>
        <begin position="70"/>
        <end position="74"/>
    </location>
</feature>